<evidence type="ECO:0000313" key="3">
    <source>
        <dbReference type="EMBL" id="VDN81844.1"/>
    </source>
</evidence>
<sequence>MPIVGERSKFSCLKIYDDTSSSSDGDNGTKLMGKVTPSQNKKHENQKKSATCKNSSGFIVHSIPQKRKNKGKKTKKIPIVMEDGFKVQDRDGDYMEKKYREDLQQAMENSREVASTASADPVQEIASSDVHTESWMDQEKVRTKDAVEALISEIDLQASALSTKDDGLQKTKEQHLVALYRSKLVETLRQVMLDKEVKLKTESELTKYKSRYKKLCELLKDAEGIELKIFTIVLTVNEKTHMAADLEKARTVEKELSCQIGELRGELMQARSKIRELEMKYKELVSKQQH</sequence>
<reference evidence="3 4" key="2">
    <citation type="submission" date="2018-11" db="EMBL/GenBank/DDBJ databases">
        <authorList>
            <consortium name="Pathogen Informatics"/>
        </authorList>
    </citation>
    <scope>NUCLEOTIDE SEQUENCE [LARGE SCALE GENOMIC DNA]</scope>
</reference>
<keyword evidence="1" id="KW-0175">Coiled coil</keyword>
<protein>
    <submittedName>
        <fullName evidence="5">Centromere protein U</fullName>
    </submittedName>
</protein>
<proteinExistence type="predicted"/>
<gene>
    <name evidence="3" type="ORF">BPAG_LOCUS658</name>
</gene>
<accession>A0A0N4SY63</accession>
<feature type="region of interest" description="Disordered" evidence="2">
    <location>
        <begin position="16"/>
        <end position="59"/>
    </location>
</feature>
<evidence type="ECO:0000256" key="1">
    <source>
        <dbReference type="SAM" id="Coils"/>
    </source>
</evidence>
<dbReference type="WBParaSite" id="BPAG_0000065701-mRNA-1">
    <property type="protein sequence ID" value="BPAG_0000065701-mRNA-1"/>
    <property type="gene ID" value="BPAG_0000065701"/>
</dbReference>
<feature type="compositionally biased region" description="Polar residues" evidence="2">
    <location>
        <begin position="48"/>
        <end position="57"/>
    </location>
</feature>
<evidence type="ECO:0000256" key="2">
    <source>
        <dbReference type="SAM" id="MobiDB-lite"/>
    </source>
</evidence>
<feature type="coiled-coil region" evidence="1">
    <location>
        <begin position="260"/>
        <end position="287"/>
    </location>
</feature>
<evidence type="ECO:0000313" key="5">
    <source>
        <dbReference type="WBParaSite" id="BPAG_0000065701-mRNA-1"/>
    </source>
</evidence>
<dbReference type="AlphaFoldDB" id="A0A0N4SY63"/>
<dbReference type="EMBL" id="UZAD01000033">
    <property type="protein sequence ID" value="VDN81844.1"/>
    <property type="molecule type" value="Genomic_DNA"/>
</dbReference>
<feature type="compositionally biased region" description="Low complexity" evidence="2">
    <location>
        <begin position="18"/>
        <end position="29"/>
    </location>
</feature>
<name>A0A0N4SY63_BRUPA</name>
<keyword evidence="4" id="KW-1185">Reference proteome</keyword>
<dbReference type="Proteomes" id="UP000278627">
    <property type="component" value="Unassembled WGS sequence"/>
</dbReference>
<reference evidence="5" key="1">
    <citation type="submission" date="2017-02" db="UniProtKB">
        <authorList>
            <consortium name="WormBaseParasite"/>
        </authorList>
    </citation>
    <scope>IDENTIFICATION</scope>
</reference>
<organism evidence="5">
    <name type="scientific">Brugia pahangi</name>
    <name type="common">Filarial nematode worm</name>
    <dbReference type="NCBI Taxonomy" id="6280"/>
    <lineage>
        <taxon>Eukaryota</taxon>
        <taxon>Metazoa</taxon>
        <taxon>Ecdysozoa</taxon>
        <taxon>Nematoda</taxon>
        <taxon>Chromadorea</taxon>
        <taxon>Rhabditida</taxon>
        <taxon>Spirurina</taxon>
        <taxon>Spiruromorpha</taxon>
        <taxon>Filarioidea</taxon>
        <taxon>Onchocercidae</taxon>
        <taxon>Brugia</taxon>
    </lineage>
</organism>
<evidence type="ECO:0000313" key="4">
    <source>
        <dbReference type="Proteomes" id="UP000278627"/>
    </source>
</evidence>
<dbReference type="STRING" id="6280.A0A0N4SY63"/>